<feature type="region of interest" description="Disordered" evidence="5">
    <location>
        <begin position="81"/>
        <end position="200"/>
    </location>
</feature>
<evidence type="ECO:0000256" key="3">
    <source>
        <dbReference type="ARBA" id="ARBA00023054"/>
    </source>
</evidence>
<dbReference type="EMBL" id="OIVN01002179">
    <property type="protein sequence ID" value="SPD01287.1"/>
    <property type="molecule type" value="Genomic_DNA"/>
</dbReference>
<dbReference type="GO" id="GO:0005730">
    <property type="term" value="C:nucleolus"/>
    <property type="evidence" value="ECO:0007669"/>
    <property type="project" value="UniProtKB-SubCell"/>
</dbReference>
<sequence>MAKAIEEEVIPIGRIQGRHIKKRALKNKALAVNFNEKDLRDYVNGFHKRKKKRRKEAEKKQEEALRKKRIELRKKRKLEKEMVAYGGAPPVDGLAPDENDEYQEEDEEKEPIASISGMTTYDDGSMKVTVTTSEISREEEIVPSDKTEAAVPRSTGADKKHNVPVIKKKAFKRVAKSKSRPKPQNKRDKKKGKKRNKKTR</sequence>
<proteinExistence type="inferred from homology"/>
<evidence type="ECO:0000256" key="4">
    <source>
        <dbReference type="ARBA" id="ARBA00023242"/>
    </source>
</evidence>
<organism evidence="6">
    <name type="scientific">Fagus sylvatica</name>
    <name type="common">Beechnut</name>
    <dbReference type="NCBI Taxonomy" id="28930"/>
    <lineage>
        <taxon>Eukaryota</taxon>
        <taxon>Viridiplantae</taxon>
        <taxon>Streptophyta</taxon>
        <taxon>Embryophyta</taxon>
        <taxon>Tracheophyta</taxon>
        <taxon>Spermatophyta</taxon>
        <taxon>Magnoliopsida</taxon>
        <taxon>eudicotyledons</taxon>
        <taxon>Gunneridae</taxon>
        <taxon>Pentapetalae</taxon>
        <taxon>rosids</taxon>
        <taxon>fabids</taxon>
        <taxon>Fagales</taxon>
        <taxon>Fagaceae</taxon>
        <taxon>Fagus</taxon>
    </lineage>
</organism>
<dbReference type="AlphaFoldDB" id="A0A2N9GFF5"/>
<keyword evidence="3" id="KW-0175">Coiled coil</keyword>
<feature type="compositionally biased region" description="Basic residues" evidence="5">
    <location>
        <begin position="166"/>
        <end position="200"/>
    </location>
</feature>
<dbReference type="PANTHER" id="PTHR14577:SF0">
    <property type="entry name" value="NUCLEOLAR PROTEIN 12"/>
    <property type="match status" value="1"/>
</dbReference>
<evidence type="ECO:0000256" key="1">
    <source>
        <dbReference type="ARBA" id="ARBA00004604"/>
    </source>
</evidence>
<feature type="region of interest" description="Disordered" evidence="5">
    <location>
        <begin position="45"/>
        <end position="64"/>
    </location>
</feature>
<comment type="similarity">
    <text evidence="2">Belongs to the RRP17 family.</text>
</comment>
<dbReference type="PANTHER" id="PTHR14577">
    <property type="entry name" value="NUCLEOLAR PROTEIN 12"/>
    <property type="match status" value="1"/>
</dbReference>
<dbReference type="Pfam" id="PF09805">
    <property type="entry name" value="Nop25"/>
    <property type="match status" value="1"/>
</dbReference>
<dbReference type="InterPro" id="IPR019186">
    <property type="entry name" value="Nucleolar_protein_12"/>
</dbReference>
<evidence type="ECO:0008006" key="7">
    <source>
        <dbReference type="Google" id="ProtNLM"/>
    </source>
</evidence>
<feature type="compositionally biased region" description="Acidic residues" evidence="5">
    <location>
        <begin position="95"/>
        <end position="109"/>
    </location>
</feature>
<protein>
    <recommendedName>
        <fullName evidence="7">Ribosomal RNA-processing protein 17</fullName>
    </recommendedName>
</protein>
<feature type="compositionally biased region" description="Basic and acidic residues" evidence="5">
    <location>
        <begin position="55"/>
        <end position="64"/>
    </location>
</feature>
<evidence type="ECO:0000256" key="5">
    <source>
        <dbReference type="SAM" id="MobiDB-lite"/>
    </source>
</evidence>
<reference evidence="6" key="1">
    <citation type="submission" date="2018-02" db="EMBL/GenBank/DDBJ databases">
        <authorList>
            <person name="Cohen D.B."/>
            <person name="Kent A.D."/>
        </authorList>
    </citation>
    <scope>NUCLEOTIDE SEQUENCE</scope>
</reference>
<evidence type="ECO:0000313" key="6">
    <source>
        <dbReference type="EMBL" id="SPD01287.1"/>
    </source>
</evidence>
<accession>A0A2N9GFF5</accession>
<comment type="subcellular location">
    <subcellularLocation>
        <location evidence="1">Nucleus</location>
        <location evidence="1">Nucleolus</location>
    </subcellularLocation>
</comment>
<evidence type="ECO:0000256" key="2">
    <source>
        <dbReference type="ARBA" id="ARBA00007175"/>
    </source>
</evidence>
<dbReference type="GO" id="GO:0019843">
    <property type="term" value="F:rRNA binding"/>
    <property type="evidence" value="ECO:0007669"/>
    <property type="project" value="TreeGrafter"/>
</dbReference>
<keyword evidence="4" id="KW-0539">Nucleus</keyword>
<gene>
    <name evidence="6" type="ORF">FSB_LOCUS29169</name>
</gene>
<feature type="compositionally biased region" description="Basic and acidic residues" evidence="5">
    <location>
        <begin position="135"/>
        <end position="148"/>
    </location>
</feature>
<name>A0A2N9GFF5_FAGSY</name>